<feature type="region of interest" description="Disordered" evidence="6">
    <location>
        <begin position="301"/>
        <end position="342"/>
    </location>
</feature>
<name>A0A3E2HNG1_SCYLI</name>
<evidence type="ECO:0000256" key="2">
    <source>
        <dbReference type="ARBA" id="ARBA00022692"/>
    </source>
</evidence>
<keyword evidence="10" id="KW-1185">Reference proteome</keyword>
<feature type="transmembrane region" description="Helical" evidence="7">
    <location>
        <begin position="257"/>
        <end position="275"/>
    </location>
</feature>
<evidence type="ECO:0000313" key="9">
    <source>
        <dbReference type="EMBL" id="RFU34878.1"/>
    </source>
</evidence>
<dbReference type="OrthoDB" id="5273647at2759"/>
<evidence type="ECO:0000256" key="3">
    <source>
        <dbReference type="ARBA" id="ARBA00022989"/>
    </source>
</evidence>
<dbReference type="STRING" id="5539.A0A3E2HNG1"/>
<evidence type="ECO:0000256" key="1">
    <source>
        <dbReference type="ARBA" id="ARBA00004141"/>
    </source>
</evidence>
<feature type="non-terminal residue" evidence="9">
    <location>
        <position position="395"/>
    </location>
</feature>
<comment type="caution">
    <text evidence="9">The sequence shown here is derived from an EMBL/GenBank/DDBJ whole genome shotgun (WGS) entry which is preliminary data.</text>
</comment>
<evidence type="ECO:0000256" key="4">
    <source>
        <dbReference type="ARBA" id="ARBA00023136"/>
    </source>
</evidence>
<feature type="transmembrane region" description="Helical" evidence="7">
    <location>
        <begin position="179"/>
        <end position="205"/>
    </location>
</feature>
<protein>
    <recommendedName>
        <fullName evidence="8">Rhodopsin domain-containing protein</fullName>
    </recommendedName>
</protein>
<reference evidence="9 10" key="1">
    <citation type="submission" date="2018-05" db="EMBL/GenBank/DDBJ databases">
        <title>Draft genome sequence of Scytalidium lignicola DSM 105466, a ubiquitous saprotrophic fungus.</title>
        <authorList>
            <person name="Buettner E."/>
            <person name="Gebauer A.M."/>
            <person name="Hofrichter M."/>
            <person name="Liers C."/>
            <person name="Kellner H."/>
        </authorList>
    </citation>
    <scope>NUCLEOTIDE SEQUENCE [LARGE SCALE GENOMIC DNA]</scope>
    <source>
        <strain evidence="9 10">DSM 105466</strain>
    </source>
</reference>
<organism evidence="9 10">
    <name type="scientific">Scytalidium lignicola</name>
    <name type="common">Hyphomycete</name>
    <dbReference type="NCBI Taxonomy" id="5539"/>
    <lineage>
        <taxon>Eukaryota</taxon>
        <taxon>Fungi</taxon>
        <taxon>Dikarya</taxon>
        <taxon>Ascomycota</taxon>
        <taxon>Pezizomycotina</taxon>
        <taxon>Leotiomycetes</taxon>
        <taxon>Leotiomycetes incertae sedis</taxon>
        <taxon>Scytalidium</taxon>
    </lineage>
</organism>
<keyword evidence="3 7" id="KW-1133">Transmembrane helix</keyword>
<dbReference type="Pfam" id="PF20684">
    <property type="entry name" value="Fung_rhodopsin"/>
    <property type="match status" value="1"/>
</dbReference>
<dbReference type="AlphaFoldDB" id="A0A3E2HNG1"/>
<feature type="domain" description="Rhodopsin" evidence="8">
    <location>
        <begin position="42"/>
        <end position="279"/>
    </location>
</feature>
<evidence type="ECO:0000256" key="7">
    <source>
        <dbReference type="SAM" id="Phobius"/>
    </source>
</evidence>
<feature type="transmembrane region" description="Helical" evidence="7">
    <location>
        <begin position="217"/>
        <end position="245"/>
    </location>
</feature>
<feature type="compositionally biased region" description="Polar residues" evidence="6">
    <location>
        <begin position="301"/>
        <end position="312"/>
    </location>
</feature>
<comment type="similarity">
    <text evidence="5">Belongs to the SAT4 family.</text>
</comment>
<dbReference type="GO" id="GO:0016020">
    <property type="term" value="C:membrane"/>
    <property type="evidence" value="ECO:0007669"/>
    <property type="project" value="UniProtKB-SubCell"/>
</dbReference>
<comment type="subcellular location">
    <subcellularLocation>
        <location evidence="1">Membrane</location>
        <topology evidence="1">Multi-pass membrane protein</topology>
    </subcellularLocation>
</comment>
<feature type="non-terminal residue" evidence="9">
    <location>
        <position position="1"/>
    </location>
</feature>
<evidence type="ECO:0000256" key="5">
    <source>
        <dbReference type="ARBA" id="ARBA00038359"/>
    </source>
</evidence>
<evidence type="ECO:0000256" key="6">
    <source>
        <dbReference type="SAM" id="MobiDB-lite"/>
    </source>
</evidence>
<keyword evidence="4 7" id="KW-0472">Membrane</keyword>
<dbReference type="PANTHER" id="PTHR33048:SF47">
    <property type="entry name" value="INTEGRAL MEMBRANE PROTEIN-RELATED"/>
    <property type="match status" value="1"/>
</dbReference>
<dbReference type="PANTHER" id="PTHR33048">
    <property type="entry name" value="PTH11-LIKE INTEGRAL MEMBRANE PROTEIN (AFU_ORTHOLOGUE AFUA_5G11245)"/>
    <property type="match status" value="1"/>
</dbReference>
<dbReference type="OMA" id="FECRPIS"/>
<dbReference type="InterPro" id="IPR052337">
    <property type="entry name" value="SAT4-like"/>
</dbReference>
<dbReference type="EMBL" id="NCSJ02000015">
    <property type="protein sequence ID" value="RFU34878.1"/>
    <property type="molecule type" value="Genomic_DNA"/>
</dbReference>
<feature type="transmembrane region" description="Helical" evidence="7">
    <location>
        <begin position="25"/>
        <end position="46"/>
    </location>
</feature>
<sequence>MEARAFLEPRIDLASANVNTRKTTVLVSTTIVLVVSHLSYILRLWARKKSTQKIMPDDWVMGAALPFSWIPAVCLYYGLTVGLGEHQGDVSKADLKKFNISLFVLQRGNPPCLFCIKTSILMFYTRIFRTSRTFRRVALGAWIYTLLWAIAAFFSNMLQCLPVSFFWDKDQPGSCLPNALITIGLTNGVLSFVGDLFILAMPVPMVWKLQIDKRRKLALIGIFLLGGFVCLASVLRFIALLSINVKDITFTQVDPGIWTYLELGIGITSGNLPLLRPLFGNLMKGNSKDYSSNIISNGLASGNRLGPSTRSRNPPFDPNGFERMTDRGIPADDESLGDTGSEIELRRVGEGINVKTDINIKVEEQSLDQQDSHTNGRGMGMQAKDGIRTMVKGLM</sequence>
<gene>
    <name evidence="9" type="ORF">B7463_g1456</name>
</gene>
<dbReference type="Proteomes" id="UP000258309">
    <property type="component" value="Unassembled WGS sequence"/>
</dbReference>
<feature type="transmembrane region" description="Helical" evidence="7">
    <location>
        <begin position="137"/>
        <end position="159"/>
    </location>
</feature>
<evidence type="ECO:0000313" key="10">
    <source>
        <dbReference type="Proteomes" id="UP000258309"/>
    </source>
</evidence>
<feature type="transmembrane region" description="Helical" evidence="7">
    <location>
        <begin position="108"/>
        <end position="125"/>
    </location>
</feature>
<accession>A0A3E2HNG1</accession>
<feature type="transmembrane region" description="Helical" evidence="7">
    <location>
        <begin position="58"/>
        <end position="79"/>
    </location>
</feature>
<keyword evidence="2 7" id="KW-0812">Transmembrane</keyword>
<evidence type="ECO:0000259" key="8">
    <source>
        <dbReference type="Pfam" id="PF20684"/>
    </source>
</evidence>
<proteinExistence type="inferred from homology"/>
<dbReference type="InterPro" id="IPR049326">
    <property type="entry name" value="Rhodopsin_dom_fungi"/>
</dbReference>